<dbReference type="Proteomes" id="UP000195378">
    <property type="component" value="Chromosome"/>
</dbReference>
<dbReference type="Proteomes" id="UP000029488">
    <property type="component" value="Chromosome"/>
</dbReference>
<name>A0A089RWX3_9LACO</name>
<gene>
    <name evidence="2" type="ORF">B7R82_02140</name>
    <name evidence="1" type="ORF">LSJ_1388c</name>
</gene>
<reference evidence="2 4" key="2">
    <citation type="submission" date="2017-04" db="EMBL/GenBank/DDBJ databases">
        <title>Complete genome sequence of Lactobacillus salivarius ZLS006, a probiotic strain isolated from healthy piglet.</title>
        <authorList>
            <person name="Zhang D."/>
        </authorList>
    </citation>
    <scope>NUCLEOTIDE SEQUENCE [LARGE SCALE GENOMIC DNA]</scope>
    <source>
        <strain evidence="2 4">ZLS006</strain>
    </source>
</reference>
<sequence length="188" mass="22048">MEEKDLIGNTLIKKITNSKGTTWKPVLRQRWIGKFKGLKDYNRASLKDNYLILEVGGYFDGPVFNPDPFIVVDGKRIYLNYENSIPGLCRIVLVDIKALELSKKYAFNDRYQEFDAKRDKYHVAKFKSFDEMKKLAKKQYSMNNEMPTYDIKMIWEQDKTSETYGTRHYSVMTNVGLSEQVDEELLKA</sequence>
<evidence type="ECO:0000313" key="1">
    <source>
        <dbReference type="EMBL" id="AIR11042.1"/>
    </source>
</evidence>
<organism evidence="1 3">
    <name type="scientific">Ligilactobacillus salivarius</name>
    <dbReference type="NCBI Taxonomy" id="1624"/>
    <lineage>
        <taxon>Bacteria</taxon>
        <taxon>Bacillati</taxon>
        <taxon>Bacillota</taxon>
        <taxon>Bacilli</taxon>
        <taxon>Lactobacillales</taxon>
        <taxon>Lactobacillaceae</taxon>
        <taxon>Ligilactobacillus</taxon>
    </lineage>
</organism>
<dbReference type="AlphaFoldDB" id="A0A089RWX3"/>
<accession>A0A089RWX3</accession>
<dbReference type="EMBL" id="CP020858">
    <property type="protein sequence ID" value="ARU18867.1"/>
    <property type="molecule type" value="Genomic_DNA"/>
</dbReference>
<protein>
    <submittedName>
        <fullName evidence="1">Uncharacterized protein</fullName>
    </submittedName>
</protein>
<dbReference type="KEGG" id="lsj:LSJ_1388c"/>
<evidence type="ECO:0000313" key="4">
    <source>
        <dbReference type="Proteomes" id="UP000195378"/>
    </source>
</evidence>
<dbReference type="EMBL" id="CP007646">
    <property type="protein sequence ID" value="AIR11042.1"/>
    <property type="molecule type" value="Genomic_DNA"/>
</dbReference>
<evidence type="ECO:0000313" key="2">
    <source>
        <dbReference type="EMBL" id="ARU18867.1"/>
    </source>
</evidence>
<reference evidence="1 3" key="1">
    <citation type="journal article" date="2014" name="BMC Genomics">
        <title>Unusual genome complexity in Lactobacillus salivarius JCM1046.</title>
        <authorList>
            <person name="Raftis E.J."/>
            <person name="Forde B.M."/>
            <person name="Claesson M.J."/>
            <person name="O'Toole P.W."/>
        </authorList>
    </citation>
    <scope>NUCLEOTIDE SEQUENCE [LARGE SCALE GENOMIC DNA]</scope>
    <source>
        <strain evidence="1 3">JCM1046</strain>
    </source>
</reference>
<proteinExistence type="predicted"/>
<evidence type="ECO:0000313" key="3">
    <source>
        <dbReference type="Proteomes" id="UP000029488"/>
    </source>
</evidence>
<dbReference type="RefSeq" id="WP_034983503.1">
    <property type="nucleotide sequence ID" value="NZ_CP007646.1"/>
</dbReference>